<keyword evidence="3" id="KW-1185">Reference proteome</keyword>
<organism evidence="2 3">
    <name type="scientific">Reticulomyxa filosa</name>
    <dbReference type="NCBI Taxonomy" id="46433"/>
    <lineage>
        <taxon>Eukaryota</taxon>
        <taxon>Sar</taxon>
        <taxon>Rhizaria</taxon>
        <taxon>Retaria</taxon>
        <taxon>Foraminifera</taxon>
        <taxon>Monothalamids</taxon>
        <taxon>Reticulomyxidae</taxon>
        <taxon>Reticulomyxa</taxon>
    </lineage>
</organism>
<feature type="compositionally biased region" description="Polar residues" evidence="1">
    <location>
        <begin position="307"/>
        <end position="320"/>
    </location>
</feature>
<evidence type="ECO:0000313" key="3">
    <source>
        <dbReference type="Proteomes" id="UP000023152"/>
    </source>
</evidence>
<reference evidence="2 3" key="1">
    <citation type="journal article" date="2013" name="Curr. Biol.">
        <title>The Genome of the Foraminiferan Reticulomyxa filosa.</title>
        <authorList>
            <person name="Glockner G."/>
            <person name="Hulsmann N."/>
            <person name="Schleicher M."/>
            <person name="Noegel A.A."/>
            <person name="Eichinger L."/>
            <person name="Gallinger C."/>
            <person name="Pawlowski J."/>
            <person name="Sierra R."/>
            <person name="Euteneuer U."/>
            <person name="Pillet L."/>
            <person name="Moustafa A."/>
            <person name="Platzer M."/>
            <person name="Groth M."/>
            <person name="Szafranski K."/>
            <person name="Schliwa M."/>
        </authorList>
    </citation>
    <scope>NUCLEOTIDE SEQUENCE [LARGE SCALE GENOMIC DNA]</scope>
</reference>
<evidence type="ECO:0000313" key="2">
    <source>
        <dbReference type="EMBL" id="ETO01054.1"/>
    </source>
</evidence>
<dbReference type="Proteomes" id="UP000023152">
    <property type="component" value="Unassembled WGS sequence"/>
</dbReference>
<protein>
    <submittedName>
        <fullName evidence="2">Uncharacterized protein</fullName>
    </submittedName>
</protein>
<dbReference type="EMBL" id="ASPP01039367">
    <property type="protein sequence ID" value="ETO01054.1"/>
    <property type="molecule type" value="Genomic_DNA"/>
</dbReference>
<feature type="non-terminal residue" evidence="2">
    <location>
        <position position="1"/>
    </location>
</feature>
<feature type="region of interest" description="Disordered" evidence="1">
    <location>
        <begin position="282"/>
        <end position="320"/>
    </location>
</feature>
<dbReference type="AlphaFoldDB" id="X6LHH1"/>
<name>X6LHH1_RETFI</name>
<proteinExistence type="predicted"/>
<sequence>IKHNYSQIKYWKATARSKTIEAVCRVEANQLVGNQGDNDSILEKKLLEMTIEKFNHTLEQRKKYVANGPQGRNSKPDRSIKDDIDQHIKTKSSKISNRVVSECMNLATWTKDKDLDQKSNFLARMGYWKRDLKQNLNRPHCNQAEDSNVDALALTEIVSERHTSKQTVKLAETHTFTPKDMSNLSLTKEIIQIDINTKTPDPRTSIQLQAITETRVNTLDDSLHHLSLDLSTNMPILHPKNIQALIKTISILPLDAAISICKSRSDINKNSQDSITHLNELEANQEASSIEQNERKYNQEDQDNPDDIQSNSPSSNDTFEYNNKMIQQPADLSGIDEEKEAALDGAFEKDDSTMWITTIIQQFQMPKAKMKRPIKLNGQIISILMAVTWYSRHKLGIMLALSHNNTSKLRKAWYVLAVCQGIIRSQHPQTEIKIDFSAPEEMDDLAQWTWPKLEEIFARIPKAARNHFASISKHNNMEALAKWMVMIRTILWAPESEGEKTHNNTTKVIMNRIKMWIEQAFGCLRKYFLL</sequence>
<comment type="caution">
    <text evidence="2">The sequence shown here is derived from an EMBL/GenBank/DDBJ whole genome shotgun (WGS) entry which is preliminary data.</text>
</comment>
<gene>
    <name evidence="2" type="ORF">RFI_36386</name>
</gene>
<evidence type="ECO:0000256" key="1">
    <source>
        <dbReference type="SAM" id="MobiDB-lite"/>
    </source>
</evidence>
<accession>X6LHH1</accession>